<dbReference type="PANTHER" id="PTHR30469:SF15">
    <property type="entry name" value="HLYD FAMILY OF SECRETION PROTEINS"/>
    <property type="match status" value="1"/>
</dbReference>
<evidence type="ECO:0000259" key="3">
    <source>
        <dbReference type="Pfam" id="PF25989"/>
    </source>
</evidence>
<dbReference type="SUPFAM" id="SSF111369">
    <property type="entry name" value="HlyD-like secretion proteins"/>
    <property type="match status" value="1"/>
</dbReference>
<reference evidence="4 5" key="1">
    <citation type="journal article" date="2024" name="Chem. Sci.">
        <title>Discovery of megapolipeptins by genome mining of a Burkholderiales bacteria collection.</title>
        <authorList>
            <person name="Paulo B.S."/>
            <person name="Recchia M.J.J."/>
            <person name="Lee S."/>
            <person name="Fergusson C.H."/>
            <person name="Romanowski S.B."/>
            <person name="Hernandez A."/>
            <person name="Krull N."/>
            <person name="Liu D.Y."/>
            <person name="Cavanagh H."/>
            <person name="Bos A."/>
            <person name="Gray C.A."/>
            <person name="Murphy B.T."/>
            <person name="Linington R.G."/>
            <person name="Eustaquio A.S."/>
        </authorList>
    </citation>
    <scope>NUCLEOTIDE SEQUENCE [LARGE SCALE GENOMIC DNA]</scope>
    <source>
        <strain evidence="4 5">RL21-008-BIB-A</strain>
    </source>
</reference>
<dbReference type="NCBIfam" id="TIGR01730">
    <property type="entry name" value="RND_mfp"/>
    <property type="match status" value="1"/>
</dbReference>
<dbReference type="EMBL" id="JAQQFM010000003">
    <property type="protein sequence ID" value="MFL9924036.1"/>
    <property type="molecule type" value="Genomic_DNA"/>
</dbReference>
<dbReference type="InterPro" id="IPR058637">
    <property type="entry name" value="YknX-like_C"/>
</dbReference>
<feature type="domain" description="YknX-like C-terminal permuted SH3-like" evidence="3">
    <location>
        <begin position="291"/>
        <end position="357"/>
    </location>
</feature>
<protein>
    <submittedName>
        <fullName evidence="4">Efflux RND transporter periplasmic adaptor subunit</fullName>
    </submittedName>
</protein>
<keyword evidence="2" id="KW-0732">Signal</keyword>
<dbReference type="Pfam" id="PF25989">
    <property type="entry name" value="YknX_C"/>
    <property type="match status" value="1"/>
</dbReference>
<organism evidence="4 5">
    <name type="scientific">Herbaspirillum lusitanum</name>
    <dbReference type="NCBI Taxonomy" id="213312"/>
    <lineage>
        <taxon>Bacteria</taxon>
        <taxon>Pseudomonadati</taxon>
        <taxon>Pseudomonadota</taxon>
        <taxon>Betaproteobacteria</taxon>
        <taxon>Burkholderiales</taxon>
        <taxon>Oxalobacteraceae</taxon>
        <taxon>Herbaspirillum</taxon>
    </lineage>
</organism>
<proteinExistence type="inferred from homology"/>
<dbReference type="Gene3D" id="1.10.287.470">
    <property type="entry name" value="Helix hairpin bin"/>
    <property type="match status" value="1"/>
</dbReference>
<name>A0ABW9A574_9BURK</name>
<evidence type="ECO:0000256" key="2">
    <source>
        <dbReference type="SAM" id="SignalP"/>
    </source>
</evidence>
<dbReference type="PANTHER" id="PTHR30469">
    <property type="entry name" value="MULTIDRUG RESISTANCE PROTEIN MDTA"/>
    <property type="match status" value="1"/>
</dbReference>
<sequence length="361" mass="37134">MKKKTLCLAAASMALVAGGSLLGVNARSQQNQAAADAAASAGAAPQASAQVKTAPVQMKQVQASITAYGDVLPGSMHNISSAAAAQIARLKVIQGQSVAKGELLAVLEPDPAVRLGYEQAQTSLKAASAELERVQSLASLQLATQSQVDAAARARADALAALRAQQALGGAQGGQTVTAPASGVILSLTSFQGDRVQAGVPFMQLGSTDQLKVVLGIDPADQAQIRKGQQVRLTALSDNARSVNSTVSEVQGLIDPKTQLINVVVRLPAAAGFNPGSRVRAEIMMAPQSAWEVPRQAVLTDAGGSYVYQVSGRHAHRVAVRTVADNRTTLGVTGPLDASDPLVVLGNYELSEGMPVRGARQ</sequence>
<feature type="signal peptide" evidence="2">
    <location>
        <begin position="1"/>
        <end position="22"/>
    </location>
</feature>
<dbReference type="Gene3D" id="2.40.50.100">
    <property type="match status" value="1"/>
</dbReference>
<dbReference type="Gene3D" id="2.40.420.20">
    <property type="match status" value="1"/>
</dbReference>
<evidence type="ECO:0000256" key="1">
    <source>
        <dbReference type="ARBA" id="ARBA00009477"/>
    </source>
</evidence>
<evidence type="ECO:0000313" key="5">
    <source>
        <dbReference type="Proteomes" id="UP001629246"/>
    </source>
</evidence>
<dbReference type="InterPro" id="IPR006143">
    <property type="entry name" value="RND_pump_MFP"/>
</dbReference>
<dbReference type="RefSeq" id="WP_408156264.1">
    <property type="nucleotide sequence ID" value="NZ_JAQQFM010000003.1"/>
</dbReference>
<comment type="similarity">
    <text evidence="1">Belongs to the membrane fusion protein (MFP) (TC 8.A.1) family.</text>
</comment>
<dbReference type="Gene3D" id="2.40.30.170">
    <property type="match status" value="1"/>
</dbReference>
<feature type="chain" id="PRO_5047385591" evidence="2">
    <location>
        <begin position="23"/>
        <end position="361"/>
    </location>
</feature>
<gene>
    <name evidence="4" type="ORF">PQR62_07165</name>
</gene>
<evidence type="ECO:0000313" key="4">
    <source>
        <dbReference type="EMBL" id="MFL9924036.1"/>
    </source>
</evidence>
<comment type="caution">
    <text evidence="4">The sequence shown here is derived from an EMBL/GenBank/DDBJ whole genome shotgun (WGS) entry which is preliminary data.</text>
</comment>
<keyword evidence="5" id="KW-1185">Reference proteome</keyword>
<accession>A0ABW9A574</accession>
<dbReference type="Proteomes" id="UP001629246">
    <property type="component" value="Unassembled WGS sequence"/>
</dbReference>